<dbReference type="Pfam" id="PF00106">
    <property type="entry name" value="adh_short"/>
    <property type="match status" value="1"/>
</dbReference>
<dbReference type="PANTHER" id="PTHR43669">
    <property type="entry name" value="5-KETO-D-GLUCONATE 5-REDUCTASE"/>
    <property type="match status" value="1"/>
</dbReference>
<dbReference type="InterPro" id="IPR036291">
    <property type="entry name" value="NAD(P)-bd_dom_sf"/>
</dbReference>
<proteinExistence type="inferred from homology"/>
<evidence type="ECO:0000313" key="7">
    <source>
        <dbReference type="Proteomes" id="UP000552836"/>
    </source>
</evidence>
<dbReference type="SUPFAM" id="SSF51735">
    <property type="entry name" value="NAD(P)-binding Rossmann-fold domains"/>
    <property type="match status" value="1"/>
</dbReference>
<dbReference type="Pfam" id="PF00596">
    <property type="entry name" value="Aldolase_II"/>
    <property type="match status" value="1"/>
</dbReference>
<dbReference type="FunFam" id="3.40.50.720:FF:000084">
    <property type="entry name" value="Short-chain dehydrogenase reductase"/>
    <property type="match status" value="1"/>
</dbReference>
<sequence length="678" mass="71442">MTNPVVSDLLARSNRLGADPRNTNYAGGNTSAAGTDTDPVTGQPVELLWVKGSGGDLGTLTEPGLAVLRLDRLRSLVDVYPGVDREDEMVAAFDHCAFGRGGAAPSIDTAMHGLVRAAHVDHLHPDSGIALATAADGEALTRECFGDRVVWVPWRRPGFQLGLDIAAIAEKNPQAIGAVLGGHGITAWADTSEQCEANSLEIIRTAEQFLTDRGRPQPFGAPLPGYEALPEAERRARAAALLPVVRGLASTDKPQVGHYTDTDVVLDFLASSEHPRLAALGTSCPDHFLRTKVRPLVVDLPASAPVEDVVARLEELHEAYRADYAAYYDRHASPDSPPMRGADPAIVLVPGVGMFSFGANKQTARVAGEFYVNAINVMRGAEAVSTYAPIDESEKFRIEYWALEEAKLARMPKPKPLATRVALVTGAASGIGKAIAQRLAAEGACVVVADLDLAKATEAAAEIGSADVAVGVAADVSDAEAVAAAFRAAVLAFGGVDLVVNNAGLSISKPLLETTEQDWDLQHDVMAKGSFLVSREAARIMIEQGMGGDVVYISSKNSVFAGPSNIAYSSTKADQAHQVRLLAAELGEHQIRVNGINPDGVVRGSGIFAGGWGAKRAAVYGVPEEELGQFYAQRTLLKREVLPDHVADAVFALTGGDLTRTTGLHVPVDSGVAAAFLR</sequence>
<dbReference type="SMART" id="SM01007">
    <property type="entry name" value="Aldolase_II"/>
    <property type="match status" value="1"/>
</dbReference>
<dbReference type="NCBIfam" id="NF006188">
    <property type="entry name" value="PRK08324.1-1"/>
    <property type="match status" value="1"/>
</dbReference>
<name>A0A846LH80_9ACTN</name>
<dbReference type="Proteomes" id="UP000552836">
    <property type="component" value="Unassembled WGS sequence"/>
</dbReference>
<dbReference type="EMBL" id="BMMI01000001">
    <property type="protein sequence ID" value="GGL50532.1"/>
    <property type="molecule type" value="Genomic_DNA"/>
</dbReference>
<feature type="domain" description="Class II aldolase/adducin N-terminal" evidence="4">
    <location>
        <begin position="8"/>
        <end position="210"/>
    </location>
</feature>
<evidence type="ECO:0000259" key="4">
    <source>
        <dbReference type="SMART" id="SM01007"/>
    </source>
</evidence>
<protein>
    <submittedName>
        <fullName evidence="6">Rhamnulose-1-phosphate aldolase/alcohol dehydrogenase</fullName>
    </submittedName>
    <submittedName>
        <fullName evidence="5">Short-chain dehydrogenase</fullName>
    </submittedName>
</protein>
<dbReference type="InterPro" id="IPR001303">
    <property type="entry name" value="Aldolase_II/adducin_N"/>
</dbReference>
<evidence type="ECO:0000256" key="2">
    <source>
        <dbReference type="ARBA" id="ARBA00023002"/>
    </source>
</evidence>
<accession>A0A846LH80</accession>
<dbReference type="Proteomes" id="UP000648663">
    <property type="component" value="Unassembled WGS sequence"/>
</dbReference>
<reference evidence="5" key="4">
    <citation type="submission" date="2024-05" db="EMBL/GenBank/DDBJ databases">
        <authorList>
            <person name="Sun Q."/>
            <person name="Zhou Y."/>
        </authorList>
    </citation>
    <scope>NUCLEOTIDE SEQUENCE</scope>
    <source>
        <strain evidence="5">CGMCC 4.5581</strain>
    </source>
</reference>
<reference evidence="5" key="1">
    <citation type="journal article" date="2014" name="Int. J. Syst. Evol. Microbiol.">
        <title>Complete genome of a new Firmicutes species belonging to the dominant human colonic microbiota ('Ruminococcus bicirculans') reveals two chromosomes and a selective capacity to utilize plant glucans.</title>
        <authorList>
            <consortium name="NISC Comparative Sequencing Program"/>
            <person name="Wegmann U."/>
            <person name="Louis P."/>
            <person name="Goesmann A."/>
            <person name="Henrissat B."/>
            <person name="Duncan S.H."/>
            <person name="Flint H.J."/>
        </authorList>
    </citation>
    <scope>NUCLEOTIDE SEQUENCE</scope>
    <source>
        <strain evidence="5">CGMCC 4.5581</strain>
    </source>
</reference>
<comment type="caution">
    <text evidence="6">The sequence shown here is derived from an EMBL/GenBank/DDBJ whole genome shotgun (WGS) entry which is preliminary data.</text>
</comment>
<dbReference type="InterPro" id="IPR013454">
    <property type="entry name" value="Bifunc_RhaD/ADH"/>
</dbReference>
<dbReference type="Gene3D" id="3.40.50.720">
    <property type="entry name" value="NAD(P)-binding Rossmann-like Domain"/>
    <property type="match status" value="1"/>
</dbReference>
<dbReference type="AlphaFoldDB" id="A0A846LH80"/>
<comment type="similarity">
    <text evidence="1">Belongs to the short-chain dehydrogenases/reductases (SDR) family.</text>
</comment>
<dbReference type="NCBIfam" id="TIGR02632">
    <property type="entry name" value="RhaD_aldol-ADH"/>
    <property type="match status" value="1"/>
</dbReference>
<dbReference type="GO" id="GO:0016491">
    <property type="term" value="F:oxidoreductase activity"/>
    <property type="evidence" value="ECO:0007669"/>
    <property type="project" value="UniProtKB-KW"/>
</dbReference>
<gene>
    <name evidence="6" type="ORF">FB380_001383</name>
    <name evidence="5" type="ORF">GCM10011589_03550</name>
</gene>
<evidence type="ECO:0000313" key="6">
    <source>
        <dbReference type="EMBL" id="NIH66937.1"/>
    </source>
</evidence>
<dbReference type="Gene3D" id="3.40.225.10">
    <property type="entry name" value="Class II aldolase/adducin N-terminal domain"/>
    <property type="match status" value="1"/>
</dbReference>
<reference evidence="6 7" key="3">
    <citation type="submission" date="2020-02" db="EMBL/GenBank/DDBJ databases">
        <title>Sequencing the genomes of 1000 actinobacteria strains.</title>
        <authorList>
            <person name="Klenk H.-P."/>
        </authorList>
    </citation>
    <scope>NUCLEOTIDE SEQUENCE [LARGE SCALE GENOMIC DNA]</scope>
    <source>
        <strain evidence="6 7">DSM 45201</strain>
    </source>
</reference>
<dbReference type="RefSeq" id="WP_166754442.1">
    <property type="nucleotide sequence ID" value="NZ_BAABJU010000001.1"/>
</dbReference>
<dbReference type="NCBIfam" id="NF006189">
    <property type="entry name" value="PRK08324.1-3"/>
    <property type="match status" value="1"/>
</dbReference>
<dbReference type="InterPro" id="IPR002347">
    <property type="entry name" value="SDR_fam"/>
</dbReference>
<evidence type="ECO:0000256" key="1">
    <source>
        <dbReference type="ARBA" id="ARBA00006484"/>
    </source>
</evidence>
<organism evidence="6 7">
    <name type="scientific">Modestobacter marinus</name>
    <dbReference type="NCBI Taxonomy" id="477641"/>
    <lineage>
        <taxon>Bacteria</taxon>
        <taxon>Bacillati</taxon>
        <taxon>Actinomycetota</taxon>
        <taxon>Actinomycetes</taxon>
        <taxon>Geodermatophilales</taxon>
        <taxon>Geodermatophilaceae</taxon>
        <taxon>Modestobacter</taxon>
    </lineage>
</organism>
<reference evidence="8" key="2">
    <citation type="journal article" date="2019" name="Int. J. Syst. Evol. Microbiol.">
        <title>The Global Catalogue of Microorganisms (GCM) 10K type strain sequencing project: providing services to taxonomists for standard genome sequencing and annotation.</title>
        <authorList>
            <consortium name="The Broad Institute Genomics Platform"/>
            <consortium name="The Broad Institute Genome Sequencing Center for Infectious Disease"/>
            <person name="Wu L."/>
            <person name="Ma J."/>
        </authorList>
    </citation>
    <scope>NUCLEOTIDE SEQUENCE [LARGE SCALE GENOMIC DNA]</scope>
    <source>
        <strain evidence="8">CGMCC 4.5581</strain>
    </source>
</reference>
<dbReference type="PANTHER" id="PTHR43669:SF8">
    <property type="entry name" value="SHORT-CHAIN TYPE DEHYDROGENASE_REDUCTASE-RELATED"/>
    <property type="match status" value="1"/>
</dbReference>
<dbReference type="SUPFAM" id="SSF53639">
    <property type="entry name" value="AraD/HMP-PK domain-like"/>
    <property type="match status" value="1"/>
</dbReference>
<evidence type="ECO:0000313" key="8">
    <source>
        <dbReference type="Proteomes" id="UP000648663"/>
    </source>
</evidence>
<evidence type="ECO:0000313" key="5">
    <source>
        <dbReference type="EMBL" id="GGL50532.1"/>
    </source>
</evidence>
<dbReference type="PRINTS" id="PR00081">
    <property type="entry name" value="GDHRDH"/>
</dbReference>
<dbReference type="EMBL" id="JAAMPA010000001">
    <property type="protein sequence ID" value="NIH66937.1"/>
    <property type="molecule type" value="Genomic_DNA"/>
</dbReference>
<dbReference type="InterPro" id="IPR036409">
    <property type="entry name" value="Aldolase_II/adducin_N_sf"/>
</dbReference>
<evidence type="ECO:0000256" key="3">
    <source>
        <dbReference type="SAM" id="MobiDB-lite"/>
    </source>
</evidence>
<feature type="region of interest" description="Disordered" evidence="3">
    <location>
        <begin position="15"/>
        <end position="39"/>
    </location>
</feature>
<feature type="compositionally biased region" description="Polar residues" evidence="3">
    <location>
        <begin position="21"/>
        <end position="39"/>
    </location>
</feature>
<keyword evidence="2" id="KW-0560">Oxidoreductase</keyword>
<keyword evidence="8" id="KW-1185">Reference proteome</keyword>